<dbReference type="OrthoDB" id="5275938at2759"/>
<keyword evidence="3" id="KW-1185">Reference proteome</keyword>
<reference evidence="2" key="1">
    <citation type="journal article" date="2020" name="Stud. Mycol.">
        <title>101 Dothideomycetes genomes: a test case for predicting lifestyles and emergence of pathogens.</title>
        <authorList>
            <person name="Haridas S."/>
            <person name="Albert R."/>
            <person name="Binder M."/>
            <person name="Bloem J."/>
            <person name="Labutti K."/>
            <person name="Salamov A."/>
            <person name="Andreopoulos B."/>
            <person name="Baker S."/>
            <person name="Barry K."/>
            <person name="Bills G."/>
            <person name="Bluhm B."/>
            <person name="Cannon C."/>
            <person name="Castanera R."/>
            <person name="Culley D."/>
            <person name="Daum C."/>
            <person name="Ezra D."/>
            <person name="Gonzalez J."/>
            <person name="Henrissat B."/>
            <person name="Kuo A."/>
            <person name="Liang C."/>
            <person name="Lipzen A."/>
            <person name="Lutzoni F."/>
            <person name="Magnuson J."/>
            <person name="Mondo S."/>
            <person name="Nolan M."/>
            <person name="Ohm R."/>
            <person name="Pangilinan J."/>
            <person name="Park H.-J."/>
            <person name="Ramirez L."/>
            <person name="Alfaro M."/>
            <person name="Sun H."/>
            <person name="Tritt A."/>
            <person name="Yoshinaga Y."/>
            <person name="Zwiers L.-H."/>
            <person name="Turgeon B."/>
            <person name="Goodwin S."/>
            <person name="Spatafora J."/>
            <person name="Crous P."/>
            <person name="Grigoriev I."/>
        </authorList>
    </citation>
    <scope>NUCLEOTIDE SEQUENCE</scope>
    <source>
        <strain evidence="2">CBS 125425</strain>
    </source>
</reference>
<dbReference type="Proteomes" id="UP000799444">
    <property type="component" value="Unassembled WGS sequence"/>
</dbReference>
<evidence type="ECO:0000313" key="3">
    <source>
        <dbReference type="Proteomes" id="UP000799444"/>
    </source>
</evidence>
<evidence type="ECO:0000313" key="2">
    <source>
        <dbReference type="EMBL" id="KAF2730006.1"/>
    </source>
</evidence>
<proteinExistence type="predicted"/>
<accession>A0A9P4UYF4</accession>
<organism evidence="2 3">
    <name type="scientific">Polyplosphaeria fusca</name>
    <dbReference type="NCBI Taxonomy" id="682080"/>
    <lineage>
        <taxon>Eukaryota</taxon>
        <taxon>Fungi</taxon>
        <taxon>Dikarya</taxon>
        <taxon>Ascomycota</taxon>
        <taxon>Pezizomycotina</taxon>
        <taxon>Dothideomycetes</taxon>
        <taxon>Pleosporomycetidae</taxon>
        <taxon>Pleosporales</taxon>
        <taxon>Tetraplosphaeriaceae</taxon>
        <taxon>Polyplosphaeria</taxon>
    </lineage>
</organism>
<feature type="region of interest" description="Disordered" evidence="1">
    <location>
        <begin position="1"/>
        <end position="52"/>
    </location>
</feature>
<dbReference type="AlphaFoldDB" id="A0A9P4UYF4"/>
<dbReference type="EMBL" id="ML996228">
    <property type="protein sequence ID" value="KAF2730006.1"/>
    <property type="molecule type" value="Genomic_DNA"/>
</dbReference>
<protein>
    <recommendedName>
        <fullName evidence="4">BTB domain-containing protein</fullName>
    </recommendedName>
</protein>
<evidence type="ECO:0008006" key="4">
    <source>
        <dbReference type="Google" id="ProtNLM"/>
    </source>
</evidence>
<feature type="compositionally biased region" description="Polar residues" evidence="1">
    <location>
        <begin position="11"/>
        <end position="38"/>
    </location>
</feature>
<gene>
    <name evidence="2" type="ORF">EJ04DRAFT_580185</name>
</gene>
<name>A0A9P4UYF4_9PLEO</name>
<comment type="caution">
    <text evidence="2">The sequence shown here is derived from an EMBL/GenBank/DDBJ whole genome shotgun (WGS) entry which is preliminary data.</text>
</comment>
<sequence length="430" mass="47864">MPGRTNGVVPNGTSSAEDLSVTDSLLSCAPTLQQNQLTEDPPSRRSDDDDGKSLSFSIIPVVSNILSESREGSLQDDAGFRVLRFPPSIDLDPEGTVTFIAPEADRHTGPCRLRVNPTTVSAISPLFRQLIASTKPWPRSRAHKIHLQPGESIFALLTIMRIAHLDFAMISPSLDFQQLLDIALLCKKYGCNYIVIPFLRTWIHPFRTSFLDPGHEQYLFIAHQFGFENDYLQLTRHLVMHLTLSPDNKPLALDGRPLAGSHFPPFCLQRILSVRATLIRSLLAATHHLLDTMVLHDTCQARQPPGPTLPNDAAECTCLNHSSLFRSLAPLGYRPPVDMNMLLRRSVARIVHELSTARVMTWRHQDGTENGAGAQEGDRHWGCNAGRALRFRVEQLVDGLGRVPLEEETEKLRENGAVFRTGVWMRGGGE</sequence>
<evidence type="ECO:0000256" key="1">
    <source>
        <dbReference type="SAM" id="MobiDB-lite"/>
    </source>
</evidence>